<reference evidence="11" key="1">
    <citation type="submission" date="2023-06" db="EMBL/GenBank/DDBJ databases">
        <authorList>
            <person name="Noh H."/>
        </authorList>
    </citation>
    <scope>NUCLEOTIDE SEQUENCE</scope>
    <source>
        <strain evidence="11">DUCC20226</strain>
    </source>
</reference>
<keyword evidence="5" id="KW-0472">Membrane</keyword>
<keyword evidence="4" id="KW-0964">Secreted</keyword>
<evidence type="ECO:0000256" key="7">
    <source>
        <dbReference type="ARBA" id="ARBA00023157"/>
    </source>
</evidence>
<dbReference type="GO" id="GO:0098552">
    <property type="term" value="C:side of membrane"/>
    <property type="evidence" value="ECO:0007669"/>
    <property type="project" value="UniProtKB-KW"/>
</dbReference>
<evidence type="ECO:0000256" key="8">
    <source>
        <dbReference type="ARBA" id="ARBA00023288"/>
    </source>
</evidence>
<keyword evidence="9" id="KW-0408">Iron</keyword>
<evidence type="ECO:0000259" key="10">
    <source>
        <dbReference type="PROSITE" id="PS52012"/>
    </source>
</evidence>
<evidence type="ECO:0000256" key="2">
    <source>
        <dbReference type="ARBA" id="ARBA00004613"/>
    </source>
</evidence>
<dbReference type="PROSITE" id="PS52012">
    <property type="entry name" value="CFEM"/>
    <property type="match status" value="1"/>
</dbReference>
<evidence type="ECO:0000313" key="12">
    <source>
        <dbReference type="Proteomes" id="UP001265746"/>
    </source>
</evidence>
<evidence type="ECO:0000256" key="1">
    <source>
        <dbReference type="ARBA" id="ARBA00004589"/>
    </source>
</evidence>
<dbReference type="GO" id="GO:0046872">
    <property type="term" value="F:metal ion binding"/>
    <property type="evidence" value="ECO:0007669"/>
    <property type="project" value="UniProtKB-UniRule"/>
</dbReference>
<dbReference type="GO" id="GO:0005576">
    <property type="term" value="C:extracellular region"/>
    <property type="evidence" value="ECO:0007669"/>
    <property type="project" value="UniProtKB-SubCell"/>
</dbReference>
<feature type="domain" description="CFEM" evidence="10">
    <location>
        <begin position="15"/>
        <end position="112"/>
    </location>
</feature>
<keyword evidence="9" id="KW-0349">Heme</keyword>
<keyword evidence="12" id="KW-1185">Reference proteome</keyword>
<evidence type="ECO:0000256" key="9">
    <source>
        <dbReference type="PROSITE-ProRule" id="PRU01356"/>
    </source>
</evidence>
<dbReference type="InterPro" id="IPR008427">
    <property type="entry name" value="Extracellular_membr_CFEM_dom"/>
</dbReference>
<comment type="caution">
    <text evidence="11">The sequence shown here is derived from an EMBL/GenBank/DDBJ whole genome shotgun (WGS) entry which is preliminary data.</text>
</comment>
<comment type="subcellular location">
    <subcellularLocation>
        <location evidence="1">Membrane</location>
        <topology evidence="1">Lipid-anchor</topology>
        <topology evidence="1">GPI-anchor</topology>
    </subcellularLocation>
    <subcellularLocation>
        <location evidence="2">Secreted</location>
    </subcellularLocation>
</comment>
<keyword evidence="9" id="KW-0479">Metal-binding</keyword>
<dbReference type="EMBL" id="JAUJFL010000012">
    <property type="protein sequence ID" value="KAK2596049.1"/>
    <property type="molecule type" value="Genomic_DNA"/>
</dbReference>
<name>A0AAD9S0W9_PHOAM</name>
<comment type="caution">
    <text evidence="9">Lacks conserved residue(s) required for the propagation of feature annotation.</text>
</comment>
<evidence type="ECO:0000256" key="4">
    <source>
        <dbReference type="ARBA" id="ARBA00022525"/>
    </source>
</evidence>
<proteinExistence type="inferred from homology"/>
<protein>
    <recommendedName>
        <fullName evidence="10">CFEM domain-containing protein</fullName>
    </recommendedName>
</protein>
<evidence type="ECO:0000256" key="3">
    <source>
        <dbReference type="ARBA" id="ARBA00010031"/>
    </source>
</evidence>
<keyword evidence="7" id="KW-1015">Disulfide bond</keyword>
<evidence type="ECO:0000256" key="6">
    <source>
        <dbReference type="ARBA" id="ARBA00022729"/>
    </source>
</evidence>
<keyword evidence="8" id="KW-0449">Lipoprotein</keyword>
<dbReference type="Proteomes" id="UP001265746">
    <property type="component" value="Unassembled WGS sequence"/>
</dbReference>
<keyword evidence="5" id="KW-0325">Glycoprotein</keyword>
<evidence type="ECO:0000313" key="11">
    <source>
        <dbReference type="EMBL" id="KAK2596049.1"/>
    </source>
</evidence>
<sequence>MKFSNQTPTLPTVKMQFKTLFSLSVAIVGAIAADEDPLSQLPECAKSKLTAAFQATGCTSQTDTACWCPNADLKSSVQNVVGGTTVCTSADDRKLIGDLWNEKCPDNTITIA</sequence>
<accession>A0AAD9S0W9</accession>
<organism evidence="11 12">
    <name type="scientific">Phomopsis amygdali</name>
    <name type="common">Fusicoccum amygdali</name>
    <dbReference type="NCBI Taxonomy" id="1214568"/>
    <lineage>
        <taxon>Eukaryota</taxon>
        <taxon>Fungi</taxon>
        <taxon>Dikarya</taxon>
        <taxon>Ascomycota</taxon>
        <taxon>Pezizomycotina</taxon>
        <taxon>Sordariomycetes</taxon>
        <taxon>Sordariomycetidae</taxon>
        <taxon>Diaporthales</taxon>
        <taxon>Diaporthaceae</taxon>
        <taxon>Diaporthe</taxon>
    </lineage>
</organism>
<feature type="binding site" description="axial binding residue" evidence="9">
    <location>
        <position position="63"/>
    </location>
    <ligand>
        <name>heme</name>
        <dbReference type="ChEBI" id="CHEBI:30413"/>
    </ligand>
    <ligandPart>
        <name>Fe</name>
        <dbReference type="ChEBI" id="CHEBI:18248"/>
    </ligandPart>
</feature>
<evidence type="ECO:0000256" key="5">
    <source>
        <dbReference type="ARBA" id="ARBA00022622"/>
    </source>
</evidence>
<keyword evidence="6" id="KW-0732">Signal</keyword>
<keyword evidence="5" id="KW-0336">GPI-anchor</keyword>
<dbReference type="AlphaFoldDB" id="A0AAD9S0W9"/>
<comment type="similarity">
    <text evidence="3">Belongs to the RBT5 family.</text>
</comment>
<gene>
    <name evidence="11" type="ORF">N8I77_013557</name>
</gene>
<dbReference type="Pfam" id="PF05730">
    <property type="entry name" value="CFEM"/>
    <property type="match status" value="1"/>
</dbReference>